<comment type="caution">
    <text evidence="5">The sequence shown here is derived from an EMBL/GenBank/DDBJ whole genome shotgun (WGS) entry which is preliminary data.</text>
</comment>
<dbReference type="Pfam" id="PF00990">
    <property type="entry name" value="GGDEF"/>
    <property type="match status" value="1"/>
</dbReference>
<dbReference type="SMART" id="SM00052">
    <property type="entry name" value="EAL"/>
    <property type="match status" value="1"/>
</dbReference>
<dbReference type="AlphaFoldDB" id="A0A2A7V0T3"/>
<dbReference type="Gene3D" id="3.20.20.450">
    <property type="entry name" value="EAL domain"/>
    <property type="match status" value="1"/>
</dbReference>
<dbReference type="FunFam" id="3.30.70.270:FF:000001">
    <property type="entry name" value="Diguanylate cyclase domain protein"/>
    <property type="match status" value="1"/>
</dbReference>
<proteinExistence type="predicted"/>
<dbReference type="PROSITE" id="PS50887">
    <property type="entry name" value="GGDEF"/>
    <property type="match status" value="1"/>
</dbReference>
<keyword evidence="2" id="KW-1133">Transmembrane helix</keyword>
<dbReference type="Pfam" id="PF00563">
    <property type="entry name" value="EAL"/>
    <property type="match status" value="1"/>
</dbReference>
<dbReference type="FunFam" id="3.20.20.450:FF:000001">
    <property type="entry name" value="Cyclic di-GMP phosphodiesterase yahA"/>
    <property type="match status" value="1"/>
</dbReference>
<dbReference type="PANTHER" id="PTHR44757:SF2">
    <property type="entry name" value="BIOFILM ARCHITECTURE MAINTENANCE PROTEIN MBAA"/>
    <property type="match status" value="1"/>
</dbReference>
<feature type="transmembrane region" description="Helical" evidence="2">
    <location>
        <begin position="72"/>
        <end position="94"/>
    </location>
</feature>
<dbReference type="NCBIfam" id="TIGR00254">
    <property type="entry name" value="GGDEF"/>
    <property type="match status" value="1"/>
</dbReference>
<dbReference type="InterPro" id="IPR029787">
    <property type="entry name" value="Nucleotide_cyclase"/>
</dbReference>
<feature type="domain" description="GGDEF" evidence="4">
    <location>
        <begin position="159"/>
        <end position="293"/>
    </location>
</feature>
<dbReference type="Proteomes" id="UP000220246">
    <property type="component" value="Unassembled WGS sequence"/>
</dbReference>
<reference evidence="6" key="1">
    <citation type="submission" date="2017-09" db="EMBL/GenBank/DDBJ databases">
        <title>FDA dAtabase for Regulatory Grade micrObial Sequences (FDA-ARGOS): Supporting development and validation of Infectious Disease Dx tests.</title>
        <authorList>
            <person name="Minogue T."/>
            <person name="Wolcott M."/>
            <person name="Wasieloski L."/>
            <person name="Aguilar W."/>
            <person name="Moore D."/>
            <person name="Tallon L."/>
            <person name="Sadzewicz L."/>
            <person name="Ott S."/>
            <person name="Zhao X."/>
            <person name="Nagaraj S."/>
            <person name="Vavikolanu K."/>
            <person name="Aluvathingal J."/>
            <person name="Nadendla S."/>
            <person name="Sichtig H."/>
        </authorList>
    </citation>
    <scope>NUCLEOTIDE SEQUENCE [LARGE SCALE GENOMIC DNA]</scope>
    <source>
        <strain evidence="6">FDAARGOS_394</strain>
    </source>
</reference>
<dbReference type="InterPro" id="IPR052155">
    <property type="entry name" value="Biofilm_reg_signaling"/>
</dbReference>
<dbReference type="SMART" id="SM00267">
    <property type="entry name" value="GGDEF"/>
    <property type="match status" value="1"/>
</dbReference>
<gene>
    <name evidence="5" type="ORF">CRM82_13990</name>
</gene>
<dbReference type="InterPro" id="IPR035919">
    <property type="entry name" value="EAL_sf"/>
</dbReference>
<dbReference type="InterPro" id="IPR000160">
    <property type="entry name" value="GGDEF_dom"/>
</dbReference>
<dbReference type="CDD" id="cd01948">
    <property type="entry name" value="EAL"/>
    <property type="match status" value="1"/>
</dbReference>
<evidence type="ECO:0000256" key="1">
    <source>
        <dbReference type="ARBA" id="ARBA00051114"/>
    </source>
</evidence>
<evidence type="ECO:0000259" key="3">
    <source>
        <dbReference type="PROSITE" id="PS50883"/>
    </source>
</evidence>
<dbReference type="SUPFAM" id="SSF55073">
    <property type="entry name" value="Nucleotide cyclase"/>
    <property type="match status" value="1"/>
</dbReference>
<keyword evidence="2" id="KW-0472">Membrane</keyword>
<evidence type="ECO:0000256" key="2">
    <source>
        <dbReference type="SAM" id="Phobius"/>
    </source>
</evidence>
<accession>A0A2A7V0T3</accession>
<dbReference type="PANTHER" id="PTHR44757">
    <property type="entry name" value="DIGUANYLATE CYCLASE DGCP"/>
    <property type="match status" value="1"/>
</dbReference>
<dbReference type="SUPFAM" id="SSF141868">
    <property type="entry name" value="EAL domain-like"/>
    <property type="match status" value="1"/>
</dbReference>
<dbReference type="STRING" id="1219032.GCA_001515545_00152"/>
<dbReference type="InterPro" id="IPR043128">
    <property type="entry name" value="Rev_trsase/Diguanyl_cyclase"/>
</dbReference>
<dbReference type="EMBL" id="PDEA01000001">
    <property type="protein sequence ID" value="PEH91084.1"/>
    <property type="molecule type" value="Genomic_DNA"/>
</dbReference>
<dbReference type="PROSITE" id="PS50883">
    <property type="entry name" value="EAL"/>
    <property type="match status" value="1"/>
</dbReference>
<protein>
    <submittedName>
        <fullName evidence="5">GGDEF-domain containing protein</fullName>
    </submittedName>
</protein>
<organism evidence="5 6">
    <name type="scientific">Comamonas terrigena</name>
    <dbReference type="NCBI Taxonomy" id="32013"/>
    <lineage>
        <taxon>Bacteria</taxon>
        <taxon>Pseudomonadati</taxon>
        <taxon>Pseudomonadota</taxon>
        <taxon>Betaproteobacteria</taxon>
        <taxon>Burkholderiales</taxon>
        <taxon>Comamonadaceae</taxon>
        <taxon>Comamonas</taxon>
    </lineage>
</organism>
<keyword evidence="6" id="KW-1185">Reference proteome</keyword>
<sequence length="560" mass="61973">MQDHALLASPPGQRQAVLAQQPGVQGHGRLRLDDQQLHLVSWRRNAGTPFTVVVSQDLPRLLAEHRANSRRAWGLLALLTAITLLATLALARVLGRQHHLFQALSVADAKNQSLIEQLEQEKIRALELAGSDHLTGLHNRRMFNELVASHLALARRSPKHYALLYLDLDRFKQINDSLGHHVGDLLLQAVAQRLRSLVRGSDIIGRMGGDEFAVLVTAMEQLADMDQLASKLVAQLSQPYVGLDGHSLQLSPSIGIAFFPRDGHDVATLCQHADMAMYASKRAGRGRATYYDTQLNPADDRGWQLERELAQAIAGEQLVLHFQPKVRLEDCRIEGFEALVRWQHPAFGLIYPGEFIALAEKNGLIAELGDWVIRACCQQAAAWRQQGLDTVPIAVNVSALQLRDTAFPTRMATYLQQYGVRASDLELEITESCLVEPVDLAVRVLNQLEGMGMRIGLDDFGTGFSSLSQIRHLPIDTIKLDRSFVDDIRSSPEAGVLVTSIITLAHNLKMRVVAEGVELRDQLVYLKTAGCDAAQGYILSRPVPAQETQRLLRQGILEPA</sequence>
<name>A0A2A7V0T3_COMTR</name>
<dbReference type="GO" id="GO:0071732">
    <property type="term" value="P:cellular response to nitric oxide"/>
    <property type="evidence" value="ECO:0007669"/>
    <property type="project" value="UniProtKB-ARBA"/>
</dbReference>
<dbReference type="Gene3D" id="3.30.70.270">
    <property type="match status" value="1"/>
</dbReference>
<comment type="catalytic activity">
    <reaction evidence="1">
        <text>3',3'-c-di-GMP + H2O = 5'-phosphoguanylyl(3'-&gt;5')guanosine + H(+)</text>
        <dbReference type="Rhea" id="RHEA:24902"/>
        <dbReference type="ChEBI" id="CHEBI:15377"/>
        <dbReference type="ChEBI" id="CHEBI:15378"/>
        <dbReference type="ChEBI" id="CHEBI:58754"/>
        <dbReference type="ChEBI" id="CHEBI:58805"/>
        <dbReference type="EC" id="3.1.4.52"/>
    </reaction>
    <physiologicalReaction direction="left-to-right" evidence="1">
        <dbReference type="Rhea" id="RHEA:24903"/>
    </physiologicalReaction>
</comment>
<dbReference type="InterPro" id="IPR001633">
    <property type="entry name" value="EAL_dom"/>
</dbReference>
<evidence type="ECO:0000259" key="4">
    <source>
        <dbReference type="PROSITE" id="PS50887"/>
    </source>
</evidence>
<dbReference type="OrthoDB" id="9813903at2"/>
<feature type="domain" description="EAL" evidence="3">
    <location>
        <begin position="302"/>
        <end position="556"/>
    </location>
</feature>
<evidence type="ECO:0000313" key="6">
    <source>
        <dbReference type="Proteomes" id="UP000220246"/>
    </source>
</evidence>
<evidence type="ECO:0000313" key="5">
    <source>
        <dbReference type="EMBL" id="PEH91084.1"/>
    </source>
</evidence>
<keyword evidence="2" id="KW-0812">Transmembrane</keyword>
<dbReference type="CDD" id="cd01949">
    <property type="entry name" value="GGDEF"/>
    <property type="match status" value="1"/>
</dbReference>
<dbReference type="GO" id="GO:0071111">
    <property type="term" value="F:cyclic-guanylate-specific phosphodiesterase activity"/>
    <property type="evidence" value="ECO:0007669"/>
    <property type="project" value="UniProtKB-EC"/>
</dbReference>